<evidence type="ECO:0000313" key="7">
    <source>
        <dbReference type="EMBL" id="CAG10125.1"/>
    </source>
</evidence>
<accession>Q4RNA7</accession>
<dbReference type="AlphaFoldDB" id="Q4RNA7"/>
<dbReference type="PANTHER" id="PTHR14338">
    <property type="entry name" value="ACTIN FILAMENT-ASSOCIATED PROTEIN 1 FAMILY MEMBER"/>
    <property type="match status" value="1"/>
</dbReference>
<evidence type="ECO:0000256" key="5">
    <source>
        <dbReference type="ARBA" id="ARBA00023054"/>
    </source>
</evidence>
<reference evidence="7" key="1">
    <citation type="journal article" date="2004" name="Nature">
        <title>Genome duplication in the teleost fish Tetraodon nigroviridis reveals the early vertebrate proto-karyotype.</title>
        <authorList>
            <person name="Jaillon O."/>
            <person name="Aury J.-M."/>
            <person name="Brunet F."/>
            <person name="Petit J.-L."/>
            <person name="Stange-Thomann N."/>
            <person name="Mauceli E."/>
            <person name="Bouneau L."/>
            <person name="Fischer C."/>
            <person name="Ozouf-Costaz C."/>
            <person name="Bernot A."/>
            <person name="Nicaud S."/>
            <person name="Jaffe D."/>
            <person name="Fisher S."/>
            <person name="Lutfalla G."/>
            <person name="Dossat C."/>
            <person name="Segurens B."/>
            <person name="Dasilva C."/>
            <person name="Salanoubat M."/>
            <person name="Levy M."/>
            <person name="Boudet N."/>
            <person name="Castellano S."/>
            <person name="Anthouard V."/>
            <person name="Jubin C."/>
            <person name="Castelli V."/>
            <person name="Katinka M."/>
            <person name="Vacherie B."/>
            <person name="Biemont C."/>
            <person name="Skalli Z."/>
            <person name="Cattolico L."/>
            <person name="Poulain J."/>
            <person name="De Berardinis V."/>
            <person name="Cruaud C."/>
            <person name="Duprat S."/>
            <person name="Brottier P."/>
            <person name="Coutanceau J.-P."/>
            <person name="Gouzy J."/>
            <person name="Parra G."/>
            <person name="Lardier G."/>
            <person name="Chapple C."/>
            <person name="McKernan K.J."/>
            <person name="McEwan P."/>
            <person name="Bosak S."/>
            <person name="Kellis M."/>
            <person name="Volff J.-N."/>
            <person name="Guigo R."/>
            <person name="Zody M.C."/>
            <person name="Mesirov J."/>
            <person name="Lindblad-Toh K."/>
            <person name="Birren B."/>
            <person name="Nusbaum C."/>
            <person name="Kahn D."/>
            <person name="Robinson-Rechavi M."/>
            <person name="Laudet V."/>
            <person name="Schachter V."/>
            <person name="Quetier F."/>
            <person name="Saurin W."/>
            <person name="Scarpelli C."/>
            <person name="Wincker P."/>
            <person name="Lander E.S."/>
            <person name="Weissenbach J."/>
            <person name="Roest Crollius H."/>
        </authorList>
    </citation>
    <scope>NUCLEOTIDE SEQUENCE [LARGE SCALE GENOMIC DNA]</scope>
</reference>
<evidence type="ECO:0000256" key="3">
    <source>
        <dbReference type="ARBA" id="ARBA00022490"/>
    </source>
</evidence>
<dbReference type="PANTHER" id="PTHR14338:SF1">
    <property type="entry name" value="ACTIN FILAMENT-ASSOCIATED PROTEIN 1-LIKE 1"/>
    <property type="match status" value="1"/>
</dbReference>
<organism evidence="7">
    <name type="scientific">Tetraodon nigroviridis</name>
    <name type="common">Spotted green pufferfish</name>
    <name type="synonym">Chelonodon nigroviridis</name>
    <dbReference type="NCBI Taxonomy" id="99883"/>
    <lineage>
        <taxon>Eukaryota</taxon>
        <taxon>Metazoa</taxon>
        <taxon>Chordata</taxon>
        <taxon>Craniata</taxon>
        <taxon>Vertebrata</taxon>
        <taxon>Euteleostomi</taxon>
        <taxon>Actinopterygii</taxon>
        <taxon>Neopterygii</taxon>
        <taxon>Teleostei</taxon>
        <taxon>Neoteleostei</taxon>
        <taxon>Acanthomorphata</taxon>
        <taxon>Eupercaria</taxon>
        <taxon>Tetraodontiformes</taxon>
        <taxon>Tetradontoidea</taxon>
        <taxon>Tetraodontidae</taxon>
        <taxon>Tetraodon</taxon>
    </lineage>
</organism>
<name>Q4RNA7_TETNG</name>
<sequence>MELLVSEVSILLKMLDQETLSSSVREKKTSVWNLLQQMQPSGTDYIYMNSAVYRNGTSFVESLFETFGKMICMHNVHSRSHG</sequence>
<dbReference type="InterPro" id="IPR030113">
    <property type="entry name" value="AFAP"/>
</dbReference>
<comment type="caution">
    <text evidence="7">The sequence shown here is derived from an EMBL/GenBank/DDBJ whole genome shotgun (WGS) entry which is preliminary data.</text>
</comment>
<evidence type="ECO:0000256" key="6">
    <source>
        <dbReference type="ARBA" id="ARBA00023273"/>
    </source>
</evidence>
<evidence type="ECO:0000256" key="2">
    <source>
        <dbReference type="ARBA" id="ARBA00004496"/>
    </source>
</evidence>
<evidence type="ECO:0000256" key="4">
    <source>
        <dbReference type="ARBA" id="ARBA00022737"/>
    </source>
</evidence>
<proteinExistence type="predicted"/>
<dbReference type="OrthoDB" id="8956915at2759"/>
<dbReference type="EMBL" id="CAAE01015015">
    <property type="protein sequence ID" value="CAG10125.1"/>
    <property type="molecule type" value="Genomic_DNA"/>
</dbReference>
<dbReference type="KEGG" id="tng:GSTEN00031643G001"/>
<dbReference type="GO" id="GO:0005829">
    <property type="term" value="C:cytosol"/>
    <property type="evidence" value="ECO:0007669"/>
    <property type="project" value="TreeGrafter"/>
</dbReference>
<dbReference type="GO" id="GO:0017124">
    <property type="term" value="F:SH3 domain binding"/>
    <property type="evidence" value="ECO:0007669"/>
    <property type="project" value="TreeGrafter"/>
</dbReference>
<comment type="subcellular location">
    <subcellularLocation>
        <location evidence="1">Cell projection</location>
    </subcellularLocation>
    <subcellularLocation>
        <location evidence="2">Cytoplasm</location>
    </subcellularLocation>
</comment>
<reference evidence="7" key="2">
    <citation type="submission" date="2004-02" db="EMBL/GenBank/DDBJ databases">
        <authorList>
            <consortium name="Genoscope"/>
            <consortium name="Whitehead Institute Centre for Genome Research"/>
        </authorList>
    </citation>
    <scope>NUCLEOTIDE SEQUENCE</scope>
</reference>
<keyword evidence="4" id="KW-0677">Repeat</keyword>
<keyword evidence="6" id="KW-0966">Cell projection</keyword>
<keyword evidence="3" id="KW-0963">Cytoplasm</keyword>
<protein>
    <submittedName>
        <fullName evidence="7">(spotted green pufferfish) hypothetical protein</fullName>
    </submittedName>
</protein>
<evidence type="ECO:0000256" key="1">
    <source>
        <dbReference type="ARBA" id="ARBA00004316"/>
    </source>
</evidence>
<gene>
    <name evidence="7" type="ORF">GSTENG00031643001</name>
</gene>
<dbReference type="GO" id="GO:0042995">
    <property type="term" value="C:cell projection"/>
    <property type="evidence" value="ECO:0007669"/>
    <property type="project" value="UniProtKB-SubCell"/>
</dbReference>
<keyword evidence="5" id="KW-0175">Coiled coil</keyword>